<accession>A0A4Z2E2D5</accession>
<sequence length="51" mass="5793">MIGDNNMVPGDRGTSPKSARMRNNRTTTPTTSWTHQSVHHQPRHVFAPREP</sequence>
<keyword evidence="3" id="KW-1185">Reference proteome</keyword>
<reference evidence="2 3" key="1">
    <citation type="submission" date="2019-03" db="EMBL/GenBank/DDBJ databases">
        <title>First draft genome of Liparis tanakae, snailfish: a comprehensive survey of snailfish specific genes.</title>
        <authorList>
            <person name="Kim W."/>
            <person name="Song I."/>
            <person name="Jeong J.-H."/>
            <person name="Kim D."/>
            <person name="Kim S."/>
            <person name="Ryu S."/>
            <person name="Song J.Y."/>
            <person name="Lee S.K."/>
        </authorList>
    </citation>
    <scope>NUCLEOTIDE SEQUENCE [LARGE SCALE GENOMIC DNA]</scope>
    <source>
        <tissue evidence="2">Muscle</tissue>
    </source>
</reference>
<comment type="caution">
    <text evidence="2">The sequence shown here is derived from an EMBL/GenBank/DDBJ whole genome shotgun (WGS) entry which is preliminary data.</text>
</comment>
<dbReference type="EMBL" id="SRLO01020410">
    <property type="protein sequence ID" value="TNN22945.1"/>
    <property type="molecule type" value="Genomic_DNA"/>
</dbReference>
<dbReference type="Proteomes" id="UP000314294">
    <property type="component" value="Unassembled WGS sequence"/>
</dbReference>
<dbReference type="AlphaFoldDB" id="A0A4Z2E2D5"/>
<organism evidence="2 3">
    <name type="scientific">Liparis tanakae</name>
    <name type="common">Tanaka's snailfish</name>
    <dbReference type="NCBI Taxonomy" id="230148"/>
    <lineage>
        <taxon>Eukaryota</taxon>
        <taxon>Metazoa</taxon>
        <taxon>Chordata</taxon>
        <taxon>Craniata</taxon>
        <taxon>Vertebrata</taxon>
        <taxon>Euteleostomi</taxon>
        <taxon>Actinopterygii</taxon>
        <taxon>Neopterygii</taxon>
        <taxon>Teleostei</taxon>
        <taxon>Neoteleostei</taxon>
        <taxon>Acanthomorphata</taxon>
        <taxon>Eupercaria</taxon>
        <taxon>Perciformes</taxon>
        <taxon>Cottioidei</taxon>
        <taxon>Cottales</taxon>
        <taxon>Liparidae</taxon>
        <taxon>Liparis</taxon>
    </lineage>
</organism>
<protein>
    <submittedName>
        <fullName evidence="2">Uncharacterized protein</fullName>
    </submittedName>
</protein>
<evidence type="ECO:0000313" key="2">
    <source>
        <dbReference type="EMBL" id="TNN22945.1"/>
    </source>
</evidence>
<evidence type="ECO:0000313" key="3">
    <source>
        <dbReference type="Proteomes" id="UP000314294"/>
    </source>
</evidence>
<proteinExistence type="predicted"/>
<feature type="region of interest" description="Disordered" evidence="1">
    <location>
        <begin position="1"/>
        <end position="51"/>
    </location>
</feature>
<gene>
    <name evidence="2" type="ORF">EYF80_066939</name>
</gene>
<evidence type="ECO:0000256" key="1">
    <source>
        <dbReference type="SAM" id="MobiDB-lite"/>
    </source>
</evidence>
<name>A0A4Z2E2D5_9TELE</name>